<keyword evidence="7" id="KW-1185">Reference proteome</keyword>
<keyword evidence="4" id="KW-0732">Signal</keyword>
<dbReference type="GO" id="GO:0030246">
    <property type="term" value="F:carbohydrate binding"/>
    <property type="evidence" value="ECO:0007669"/>
    <property type="project" value="TreeGrafter"/>
</dbReference>
<dbReference type="InterPro" id="IPR025997">
    <property type="entry name" value="SBP_2_dom"/>
</dbReference>
<name>A0A6L5YUT3_9FIRM</name>
<dbReference type="Pfam" id="PF13407">
    <property type="entry name" value="Peripla_BP_4"/>
    <property type="match status" value="1"/>
</dbReference>
<evidence type="ECO:0000256" key="2">
    <source>
        <dbReference type="ARBA" id="ARBA00007639"/>
    </source>
</evidence>
<dbReference type="AlphaFoldDB" id="A0A6L5YUT3"/>
<evidence type="ECO:0000256" key="1">
    <source>
        <dbReference type="ARBA" id="ARBA00004196"/>
    </source>
</evidence>
<comment type="similarity">
    <text evidence="2">Belongs to the bacterial solute-binding protein 2 family.</text>
</comment>
<dbReference type="InterPro" id="IPR028082">
    <property type="entry name" value="Peripla_BP_I"/>
</dbReference>
<dbReference type="EMBL" id="VUNI01000023">
    <property type="protein sequence ID" value="MST75692.1"/>
    <property type="molecule type" value="Genomic_DNA"/>
</dbReference>
<feature type="region of interest" description="Disordered" evidence="3">
    <location>
        <begin position="29"/>
        <end position="64"/>
    </location>
</feature>
<dbReference type="PANTHER" id="PTHR30036">
    <property type="entry name" value="D-XYLOSE-BINDING PERIPLASMIC PROTEIN"/>
    <property type="match status" value="1"/>
</dbReference>
<comment type="caution">
    <text evidence="6">The sequence shown here is derived from an EMBL/GenBank/DDBJ whole genome shotgun (WGS) entry which is preliminary data.</text>
</comment>
<feature type="signal peptide" evidence="4">
    <location>
        <begin position="1"/>
        <end position="19"/>
    </location>
</feature>
<reference evidence="6 7" key="1">
    <citation type="submission" date="2019-08" db="EMBL/GenBank/DDBJ databases">
        <title>In-depth cultivation of the pig gut microbiome towards novel bacterial diversity and tailored functional studies.</title>
        <authorList>
            <person name="Wylensek D."/>
            <person name="Hitch T.C.A."/>
            <person name="Clavel T."/>
        </authorList>
    </citation>
    <scope>NUCLEOTIDE SEQUENCE [LARGE SCALE GENOMIC DNA]</scope>
    <source>
        <strain evidence="6 7">MUC/MUC-530-WT-4D</strain>
    </source>
</reference>
<evidence type="ECO:0000256" key="3">
    <source>
        <dbReference type="SAM" id="MobiDB-lite"/>
    </source>
</evidence>
<protein>
    <submittedName>
        <fullName evidence="6">Substrate-binding domain-containing protein</fullName>
    </submittedName>
</protein>
<proteinExistence type="inferred from homology"/>
<gene>
    <name evidence="6" type="ORF">FYJ75_11830</name>
</gene>
<dbReference type="RefSeq" id="WP_154430654.1">
    <property type="nucleotide sequence ID" value="NZ_VUNI01000023.1"/>
</dbReference>
<dbReference type="SUPFAM" id="SSF53822">
    <property type="entry name" value="Periplasmic binding protein-like I"/>
    <property type="match status" value="1"/>
</dbReference>
<dbReference type="PANTHER" id="PTHR30036:SF7">
    <property type="entry name" value="ABC TRANSPORTER PERIPLASMIC-BINDING PROTEIN YPHF"/>
    <property type="match status" value="1"/>
</dbReference>
<feature type="chain" id="PRO_5038635384" evidence="4">
    <location>
        <begin position="20"/>
        <end position="344"/>
    </location>
</feature>
<feature type="compositionally biased region" description="Polar residues" evidence="3">
    <location>
        <begin position="35"/>
        <end position="49"/>
    </location>
</feature>
<feature type="compositionally biased region" description="Basic and acidic residues" evidence="3">
    <location>
        <begin position="52"/>
        <end position="63"/>
    </location>
</feature>
<evidence type="ECO:0000313" key="6">
    <source>
        <dbReference type="EMBL" id="MST75692.1"/>
    </source>
</evidence>
<evidence type="ECO:0000259" key="5">
    <source>
        <dbReference type="Pfam" id="PF13407"/>
    </source>
</evidence>
<evidence type="ECO:0000256" key="4">
    <source>
        <dbReference type="SAM" id="SignalP"/>
    </source>
</evidence>
<accession>A0A6L5YUT3</accession>
<feature type="domain" description="Periplasmic binding protein" evidence="5">
    <location>
        <begin position="72"/>
        <end position="324"/>
    </location>
</feature>
<dbReference type="InterPro" id="IPR050555">
    <property type="entry name" value="Bact_Solute-Bind_Prot2"/>
</dbReference>
<dbReference type="GO" id="GO:0030288">
    <property type="term" value="C:outer membrane-bounded periplasmic space"/>
    <property type="evidence" value="ECO:0007669"/>
    <property type="project" value="TreeGrafter"/>
</dbReference>
<sequence length="344" mass="36111">MRKKLALICVMCLGMMLMGCGTTTTPEIIMPDKPMTSSVTQDSTEGSTPTKSADKTETTDKDTTSGNSYKVYLITMDLTDSYWQSIDKGCQKAAKEIGNITYKWIGPDSHDDALQSACVDQAVADGANAILIAANSADGVNDSLKAAEQAGCKIVYVDSAASYDCVTALATDNEKAGQTAGQTMLQDLKDQGIESGTIGIMGVTKDTASCVAREKGFREAFEGTNYTLADTVYMEDDASKAASAVSDGLSNGYIGFFGTNEGTTSAIGQALKDAGQQSNVVGFDTSDTVLSLVADGVIYATMQQNPEIMGHDGLEIAVKALNGEYTDTNTKTDTGVTVITKDAM</sequence>
<organism evidence="6 7">
    <name type="scientific">Roseburia porci</name>
    <dbReference type="NCBI Taxonomy" id="2605790"/>
    <lineage>
        <taxon>Bacteria</taxon>
        <taxon>Bacillati</taxon>
        <taxon>Bacillota</taxon>
        <taxon>Clostridia</taxon>
        <taxon>Lachnospirales</taxon>
        <taxon>Lachnospiraceae</taxon>
        <taxon>Roseburia</taxon>
    </lineage>
</organism>
<comment type="subcellular location">
    <subcellularLocation>
        <location evidence="1">Cell envelope</location>
    </subcellularLocation>
</comment>
<dbReference type="PROSITE" id="PS51257">
    <property type="entry name" value="PROKAR_LIPOPROTEIN"/>
    <property type="match status" value="1"/>
</dbReference>
<dbReference type="Gene3D" id="3.40.50.2300">
    <property type="match status" value="2"/>
</dbReference>
<evidence type="ECO:0000313" key="7">
    <source>
        <dbReference type="Proteomes" id="UP000474024"/>
    </source>
</evidence>
<dbReference type="Proteomes" id="UP000474024">
    <property type="component" value="Unassembled WGS sequence"/>
</dbReference>